<evidence type="ECO:0000256" key="4">
    <source>
        <dbReference type="ARBA" id="ARBA00023136"/>
    </source>
</evidence>
<keyword evidence="3 5" id="KW-1133">Transmembrane helix</keyword>
<protein>
    <recommendedName>
        <fullName evidence="6">RDD domain-containing protein</fullName>
    </recommendedName>
</protein>
<feature type="domain" description="RDD" evidence="6">
    <location>
        <begin position="35"/>
        <end position="185"/>
    </location>
</feature>
<accession>A0A3B0S290</accession>
<comment type="subcellular location">
    <subcellularLocation>
        <location evidence="1">Membrane</location>
        <topology evidence="1">Multi-pass membrane protein</topology>
    </subcellularLocation>
</comment>
<dbReference type="GO" id="GO:0016020">
    <property type="term" value="C:membrane"/>
    <property type="evidence" value="ECO:0007669"/>
    <property type="project" value="UniProtKB-SubCell"/>
</dbReference>
<dbReference type="Pfam" id="PF06271">
    <property type="entry name" value="RDD"/>
    <property type="match status" value="1"/>
</dbReference>
<organism evidence="7">
    <name type="scientific">hydrothermal vent metagenome</name>
    <dbReference type="NCBI Taxonomy" id="652676"/>
    <lineage>
        <taxon>unclassified sequences</taxon>
        <taxon>metagenomes</taxon>
        <taxon>ecological metagenomes</taxon>
    </lineage>
</organism>
<evidence type="ECO:0000256" key="5">
    <source>
        <dbReference type="SAM" id="Phobius"/>
    </source>
</evidence>
<evidence type="ECO:0000259" key="6">
    <source>
        <dbReference type="Pfam" id="PF06271"/>
    </source>
</evidence>
<feature type="transmembrane region" description="Helical" evidence="5">
    <location>
        <begin position="42"/>
        <end position="67"/>
    </location>
</feature>
<dbReference type="PANTHER" id="PTHR38480:SF1">
    <property type="entry name" value="SLR0254 PROTEIN"/>
    <property type="match status" value="1"/>
</dbReference>
<evidence type="ECO:0000313" key="7">
    <source>
        <dbReference type="EMBL" id="VAV98389.1"/>
    </source>
</evidence>
<sequence length="293" mass="33046">MSKPRRQTATVSTAYTSPLQRELLTPEGIALRLTLAGAGERAAAFLLDVMFIVLILVAVFFAVLAAFSFQTKDVVNIVWLLSFFILRNFYFSIFEIGRRAATPGKRLLGLRVISRNGERLTANAVIARNAMRELEIFMPLGFLASGGVGGVDGLVALIGLLWSGLFLFFPLFNRDRLRAGDFIAGTWVIQIPKKHLEKDISNKSANQQNFTFTSAQLDAYGIHELQVLEGVLRKNDMKSIIAVAKRIRKKINWPRQNNESDRDFLNAYYANLRKTLEAKLLFGVRRKDKFDTR</sequence>
<feature type="transmembrane region" description="Helical" evidence="5">
    <location>
        <begin position="74"/>
        <end position="93"/>
    </location>
</feature>
<evidence type="ECO:0000256" key="2">
    <source>
        <dbReference type="ARBA" id="ARBA00022692"/>
    </source>
</evidence>
<dbReference type="PANTHER" id="PTHR38480">
    <property type="entry name" value="SLR0254 PROTEIN"/>
    <property type="match status" value="1"/>
</dbReference>
<proteinExistence type="predicted"/>
<dbReference type="AlphaFoldDB" id="A0A3B0S290"/>
<dbReference type="InterPro" id="IPR010432">
    <property type="entry name" value="RDD"/>
</dbReference>
<evidence type="ECO:0000256" key="3">
    <source>
        <dbReference type="ARBA" id="ARBA00022989"/>
    </source>
</evidence>
<evidence type="ECO:0000256" key="1">
    <source>
        <dbReference type="ARBA" id="ARBA00004141"/>
    </source>
</evidence>
<gene>
    <name evidence="7" type="ORF">MNBD_ALPHA06-2014</name>
</gene>
<name>A0A3B0S290_9ZZZZ</name>
<dbReference type="EMBL" id="UOEE01000262">
    <property type="protein sequence ID" value="VAV98389.1"/>
    <property type="molecule type" value="Genomic_DNA"/>
</dbReference>
<keyword evidence="4 5" id="KW-0472">Membrane</keyword>
<reference evidence="7" key="1">
    <citation type="submission" date="2018-06" db="EMBL/GenBank/DDBJ databases">
        <authorList>
            <person name="Zhirakovskaya E."/>
        </authorList>
    </citation>
    <scope>NUCLEOTIDE SEQUENCE</scope>
</reference>
<keyword evidence="2 5" id="KW-0812">Transmembrane</keyword>